<organism evidence="1 2">
    <name type="scientific">Selenomonas ruminantium</name>
    <dbReference type="NCBI Taxonomy" id="971"/>
    <lineage>
        <taxon>Bacteria</taxon>
        <taxon>Bacillati</taxon>
        <taxon>Bacillota</taxon>
        <taxon>Negativicutes</taxon>
        <taxon>Selenomonadales</taxon>
        <taxon>Selenomonadaceae</taxon>
        <taxon>Selenomonas</taxon>
    </lineage>
</organism>
<name>A0A1H0UFQ9_SELRU</name>
<protein>
    <recommendedName>
        <fullName evidence="3">Helix-turn-helix domain of resolvase</fullName>
    </recommendedName>
</protein>
<dbReference type="EMBL" id="FNJQ01000032">
    <property type="protein sequence ID" value="SDP64900.1"/>
    <property type="molecule type" value="Genomic_DNA"/>
</dbReference>
<evidence type="ECO:0000313" key="1">
    <source>
        <dbReference type="EMBL" id="SDP64900.1"/>
    </source>
</evidence>
<dbReference type="AlphaFoldDB" id="A0A1H0UFQ9"/>
<evidence type="ECO:0000313" key="2">
    <source>
        <dbReference type="Proteomes" id="UP000182412"/>
    </source>
</evidence>
<reference evidence="1 2" key="1">
    <citation type="submission" date="2016-10" db="EMBL/GenBank/DDBJ databases">
        <authorList>
            <person name="de Groot N.N."/>
        </authorList>
    </citation>
    <scope>NUCLEOTIDE SEQUENCE [LARGE SCALE GENOMIC DNA]</scope>
    <source>
        <strain evidence="1 2">S137</strain>
    </source>
</reference>
<dbReference type="Proteomes" id="UP000182412">
    <property type="component" value="Unassembled WGS sequence"/>
</dbReference>
<proteinExistence type="predicted"/>
<dbReference type="OrthoDB" id="9797501at2"/>
<gene>
    <name evidence="1" type="ORF">SAMN05216366_13215</name>
</gene>
<sequence>MMKEIEEQQLIEKYRQLSADGRIRINCQIDCELRIDRENAERRRQSQRKGIEAAQKAGVHYGRPKSDLLADWDVVYQQWKQREITAADAAKKLGISKATLYRMAKARTEKVRKL</sequence>
<dbReference type="RefSeq" id="WP_074573182.1">
    <property type="nucleotide sequence ID" value="NZ_FNJQ01000032.1"/>
</dbReference>
<evidence type="ECO:0008006" key="3">
    <source>
        <dbReference type="Google" id="ProtNLM"/>
    </source>
</evidence>
<accession>A0A1H0UFQ9</accession>